<dbReference type="FunFam" id="1.10.340.70:FF:000001">
    <property type="entry name" value="Retrovirus-related Pol polyprotein from transposon gypsy-like Protein"/>
    <property type="match status" value="1"/>
</dbReference>
<name>A0A6H5HEE3_9HEMI</name>
<dbReference type="EC" id="2.7.7.49" evidence="1"/>
<feature type="region of interest" description="Disordered" evidence="10">
    <location>
        <begin position="117"/>
        <end position="147"/>
    </location>
</feature>
<evidence type="ECO:0000256" key="1">
    <source>
        <dbReference type="ARBA" id="ARBA00012493"/>
    </source>
</evidence>
<evidence type="ECO:0000259" key="11">
    <source>
        <dbReference type="PROSITE" id="PS50878"/>
    </source>
</evidence>
<dbReference type="InterPro" id="IPR043502">
    <property type="entry name" value="DNA/RNA_pol_sf"/>
</dbReference>
<evidence type="ECO:0000256" key="7">
    <source>
        <dbReference type="ARBA" id="ARBA00022801"/>
    </source>
</evidence>
<dbReference type="InterPro" id="IPR001584">
    <property type="entry name" value="Integrase_cat-core"/>
</dbReference>
<accession>A0A6H5HEE3</accession>
<feature type="compositionally biased region" description="Low complexity" evidence="10">
    <location>
        <begin position="130"/>
        <end position="144"/>
    </location>
</feature>
<dbReference type="Pfam" id="PF00078">
    <property type="entry name" value="RVT_1"/>
    <property type="match status" value="1"/>
</dbReference>
<evidence type="ECO:0000256" key="10">
    <source>
        <dbReference type="SAM" id="MobiDB-lite"/>
    </source>
</evidence>
<dbReference type="GO" id="GO:0003676">
    <property type="term" value="F:nucleic acid binding"/>
    <property type="evidence" value="ECO:0007669"/>
    <property type="project" value="InterPro"/>
</dbReference>
<evidence type="ECO:0000256" key="8">
    <source>
        <dbReference type="ARBA" id="ARBA00022918"/>
    </source>
</evidence>
<dbReference type="Gene3D" id="3.10.20.370">
    <property type="match status" value="1"/>
</dbReference>
<organism evidence="13 14">
    <name type="scientific">Nesidiocoris tenuis</name>
    <dbReference type="NCBI Taxonomy" id="355587"/>
    <lineage>
        <taxon>Eukaryota</taxon>
        <taxon>Metazoa</taxon>
        <taxon>Ecdysozoa</taxon>
        <taxon>Arthropoda</taxon>
        <taxon>Hexapoda</taxon>
        <taxon>Insecta</taxon>
        <taxon>Pterygota</taxon>
        <taxon>Neoptera</taxon>
        <taxon>Paraneoptera</taxon>
        <taxon>Hemiptera</taxon>
        <taxon>Heteroptera</taxon>
        <taxon>Panheteroptera</taxon>
        <taxon>Cimicomorpha</taxon>
        <taxon>Miridae</taxon>
        <taxon>Dicyphina</taxon>
        <taxon>Nesidiocoris</taxon>
    </lineage>
</organism>
<keyword evidence="7" id="KW-0378">Hydrolase</keyword>
<evidence type="ECO:0000313" key="13">
    <source>
        <dbReference type="EMBL" id="CAB0015389.1"/>
    </source>
</evidence>
<dbReference type="PROSITE" id="PS50994">
    <property type="entry name" value="INTEGRASE"/>
    <property type="match status" value="1"/>
</dbReference>
<dbReference type="InterPro" id="IPR000477">
    <property type="entry name" value="RT_dom"/>
</dbReference>
<dbReference type="Gene3D" id="3.30.70.270">
    <property type="match status" value="2"/>
</dbReference>
<dbReference type="GO" id="GO:0015074">
    <property type="term" value="P:DNA integration"/>
    <property type="evidence" value="ECO:0007669"/>
    <property type="project" value="InterPro"/>
</dbReference>
<keyword evidence="3" id="KW-0808">Transferase</keyword>
<dbReference type="PANTHER" id="PTHR37984">
    <property type="entry name" value="PROTEIN CBG26694"/>
    <property type="match status" value="1"/>
</dbReference>
<dbReference type="Pfam" id="PF17919">
    <property type="entry name" value="RT_RNaseH_2"/>
    <property type="match status" value="1"/>
</dbReference>
<dbReference type="InterPro" id="IPR043128">
    <property type="entry name" value="Rev_trsase/Diguanyl_cyclase"/>
</dbReference>
<dbReference type="Gene3D" id="1.10.340.70">
    <property type="match status" value="1"/>
</dbReference>
<dbReference type="Gene3D" id="3.30.420.10">
    <property type="entry name" value="Ribonuclease H-like superfamily/Ribonuclease H"/>
    <property type="match status" value="1"/>
</dbReference>
<dbReference type="Gene3D" id="3.10.10.10">
    <property type="entry name" value="HIV Type 1 Reverse Transcriptase, subunit A, domain 1"/>
    <property type="match status" value="1"/>
</dbReference>
<dbReference type="GO" id="GO:0003964">
    <property type="term" value="F:RNA-directed DNA polymerase activity"/>
    <property type="evidence" value="ECO:0007669"/>
    <property type="project" value="UniProtKB-KW"/>
</dbReference>
<dbReference type="InterPro" id="IPR041588">
    <property type="entry name" value="Integrase_H2C2"/>
</dbReference>
<dbReference type="EMBL" id="CADCXU010028994">
    <property type="protein sequence ID" value="CAB0015389.1"/>
    <property type="molecule type" value="Genomic_DNA"/>
</dbReference>
<evidence type="ECO:0000256" key="4">
    <source>
        <dbReference type="ARBA" id="ARBA00022695"/>
    </source>
</evidence>
<dbReference type="CDD" id="cd09274">
    <property type="entry name" value="RNase_HI_RT_Ty3"/>
    <property type="match status" value="1"/>
</dbReference>
<dbReference type="CDD" id="cd01647">
    <property type="entry name" value="RT_LTR"/>
    <property type="match status" value="1"/>
</dbReference>
<keyword evidence="6" id="KW-0255">Endonuclease</keyword>
<evidence type="ECO:0000256" key="2">
    <source>
        <dbReference type="ARBA" id="ARBA00022670"/>
    </source>
</evidence>
<protein>
    <recommendedName>
        <fullName evidence="1">RNA-directed DNA polymerase</fullName>
        <ecNumber evidence="1">2.7.7.49</ecNumber>
    </recommendedName>
</protein>
<dbReference type="InterPro" id="IPR050951">
    <property type="entry name" value="Retrovirus_Pol_polyprotein"/>
</dbReference>
<dbReference type="FunFam" id="3.30.420.10:FF:000032">
    <property type="entry name" value="Retrovirus-related Pol polyprotein from transposon 297-like Protein"/>
    <property type="match status" value="1"/>
</dbReference>
<proteinExistence type="predicted"/>
<dbReference type="GO" id="GO:0006508">
    <property type="term" value="P:proteolysis"/>
    <property type="evidence" value="ECO:0007669"/>
    <property type="project" value="UniProtKB-KW"/>
</dbReference>
<dbReference type="InterPro" id="IPR036397">
    <property type="entry name" value="RNaseH_sf"/>
</dbReference>
<dbReference type="FunFam" id="3.10.10.10:FF:000007">
    <property type="entry name" value="Retrovirus-related Pol polyprotein from transposon 17.6-like Protein"/>
    <property type="match status" value="1"/>
</dbReference>
<dbReference type="PANTHER" id="PTHR37984:SF5">
    <property type="entry name" value="PROTEIN NYNRIN-LIKE"/>
    <property type="match status" value="1"/>
</dbReference>
<evidence type="ECO:0000256" key="3">
    <source>
        <dbReference type="ARBA" id="ARBA00022679"/>
    </source>
</evidence>
<dbReference type="SUPFAM" id="SSF53098">
    <property type="entry name" value="Ribonuclease H-like"/>
    <property type="match status" value="1"/>
</dbReference>
<dbReference type="GO" id="GO:0008233">
    <property type="term" value="F:peptidase activity"/>
    <property type="evidence" value="ECO:0007669"/>
    <property type="project" value="UniProtKB-KW"/>
</dbReference>
<keyword evidence="9" id="KW-0511">Multifunctional enzyme</keyword>
<dbReference type="InterPro" id="IPR041577">
    <property type="entry name" value="RT_RNaseH_2"/>
</dbReference>
<dbReference type="Pfam" id="PF00665">
    <property type="entry name" value="rve"/>
    <property type="match status" value="1"/>
</dbReference>
<dbReference type="FunFam" id="3.30.70.270:FF:000020">
    <property type="entry name" value="Transposon Tf2-6 polyprotein-like Protein"/>
    <property type="match status" value="1"/>
</dbReference>
<dbReference type="InterPro" id="IPR012337">
    <property type="entry name" value="RNaseH-like_sf"/>
</dbReference>
<keyword evidence="4" id="KW-0548">Nucleotidyltransferase</keyword>
<keyword evidence="5" id="KW-0540">Nuclease</keyword>
<dbReference type="FunFam" id="3.10.20.370:FF:000001">
    <property type="entry name" value="Retrovirus-related Pol polyprotein from transposon 17.6-like protein"/>
    <property type="match status" value="1"/>
</dbReference>
<keyword evidence="8" id="KW-0695">RNA-directed DNA polymerase</keyword>
<evidence type="ECO:0000256" key="9">
    <source>
        <dbReference type="ARBA" id="ARBA00023268"/>
    </source>
</evidence>
<feature type="non-terminal residue" evidence="13">
    <location>
        <position position="1119"/>
    </location>
</feature>
<sequence>MTEPGRRTLRSGRVFGGSSPDLRLLTDRASGPDGGFESLQPQRTSPVAEIIAEQGPRHRESLEEPPDGSLADRLSQLENSQKRFETYLADMRSSLFLEVREIIKECYDDIRDEFRQQRSLGPNRPSNVAENNLLSENSNTSNTSRAAIKPLPFDGSIAWEDYRNHFEVVAEANNWDTRMMGLALASSLSGAALPVLSELTVRDYKHLSELLSARFGDDNRAQLYMDRLKSRRQRPDEDIATFGQEIRTLARKSLPGASKECVEILAVSQFMENLYNDRVRELVMLAAPKTLETATSTALQSESAVLRARTANFHVGSTTPIRQAPRRLPPHRLSDVDEMIKQMEKMGIVEASTSSWASPIVLVKKKDGSTRFCVDFRKLNDATKKDSYPLPKIDELLGSLEGSQWFSTLDQQNGYWQIPLTEQSKQKTAFCTPQGLWQFTVMPFGLCNAPATFQRAMAQLFQTQIRQGKVRVYLDDTLIKSSSFDRHLNDVREALMVVREAGLKLNPKKCDFFKTKVNYLGHVISAEGVAADPEKTKTVSEWPTPTSAKEVKSFLGFCSYYRPFVRGFANIAAPLYRLQDSKGKIQWSKECEVAFASLKSALTSPPVLSHPVPDSTYVLDVDASHSAVGATLSQVHGGGEKVVAYYSKCLSKHERNYCVTRKELLSLVRALRHFDSYGLDNGEPVIVRTDHASLIWLRNFKNPDGQLARWLELLAPYNLKINHRPGKTHQNADGLSRRPCLPQNCKYCSRQEERNTQESEEKLNRTTLMTEIDWARAQESDKVLGKVIHWVAAGKRPNWDSVSPQGVVLKAYWAMFDSLMLEDGIVKRKWETRTRTLEQVLVPADYRQEVLRTSHQIGHFGMRRMLSTVRNSYYWVGMHKDIRTHIRSCLVCAKRRGGTGVRRKAPLQTYVVGAPFERIAIDILGPFPKSDRGNRFVVVAMDYFTKWPEAFAVPDQTAETVAEGLVEHVVSRFGIPQEIHTDQGTHFESAVFQHALKVLGIRRTRTTPLHPQSNGMVERFNRTLVDLLSKTVGEDQKDWDKQLPIALLAYRATEHSSTGFSPAMLLYGRELALPVNLLRGRLPQESEVTDYARELQDRLSRVHESAQEKLLNAAENVKR</sequence>
<feature type="compositionally biased region" description="Polar residues" evidence="10">
    <location>
        <begin position="117"/>
        <end position="129"/>
    </location>
</feature>
<dbReference type="Pfam" id="PF17921">
    <property type="entry name" value="Integrase_H2C2"/>
    <property type="match status" value="1"/>
</dbReference>
<dbReference type="PROSITE" id="PS50878">
    <property type="entry name" value="RT_POL"/>
    <property type="match status" value="1"/>
</dbReference>
<dbReference type="Proteomes" id="UP000479000">
    <property type="component" value="Unassembled WGS sequence"/>
</dbReference>
<gene>
    <name evidence="13" type="ORF">NTEN_LOCUS19729</name>
</gene>
<dbReference type="GO" id="GO:0004519">
    <property type="term" value="F:endonuclease activity"/>
    <property type="evidence" value="ECO:0007669"/>
    <property type="project" value="UniProtKB-KW"/>
</dbReference>
<dbReference type="SUPFAM" id="SSF56672">
    <property type="entry name" value="DNA/RNA polymerases"/>
    <property type="match status" value="1"/>
</dbReference>
<evidence type="ECO:0000313" key="14">
    <source>
        <dbReference type="Proteomes" id="UP000479000"/>
    </source>
</evidence>
<evidence type="ECO:0000256" key="6">
    <source>
        <dbReference type="ARBA" id="ARBA00022759"/>
    </source>
</evidence>
<keyword evidence="14" id="KW-1185">Reference proteome</keyword>
<dbReference type="OrthoDB" id="6382339at2759"/>
<keyword evidence="2" id="KW-0645">Protease</keyword>
<reference evidence="13 14" key="1">
    <citation type="submission" date="2020-02" db="EMBL/GenBank/DDBJ databases">
        <authorList>
            <person name="Ferguson B K."/>
        </authorList>
    </citation>
    <scope>NUCLEOTIDE SEQUENCE [LARGE SCALE GENOMIC DNA]</scope>
</reference>
<evidence type="ECO:0000259" key="12">
    <source>
        <dbReference type="PROSITE" id="PS50994"/>
    </source>
</evidence>
<dbReference type="AlphaFoldDB" id="A0A6H5HEE3"/>
<evidence type="ECO:0000256" key="5">
    <source>
        <dbReference type="ARBA" id="ARBA00022722"/>
    </source>
</evidence>
<feature type="domain" description="Integrase catalytic" evidence="12">
    <location>
        <begin position="911"/>
        <end position="1070"/>
    </location>
</feature>
<dbReference type="GO" id="GO:0042575">
    <property type="term" value="C:DNA polymerase complex"/>
    <property type="evidence" value="ECO:0007669"/>
    <property type="project" value="UniProtKB-ARBA"/>
</dbReference>
<feature type="domain" description="Reverse transcriptase" evidence="11">
    <location>
        <begin position="344"/>
        <end position="524"/>
    </location>
</feature>
<feature type="region of interest" description="Disordered" evidence="10">
    <location>
        <begin position="1"/>
        <end position="45"/>
    </location>
</feature>